<feature type="transmembrane region" description="Helical" evidence="2">
    <location>
        <begin position="207"/>
        <end position="226"/>
    </location>
</feature>
<feature type="region of interest" description="Disordered" evidence="1">
    <location>
        <begin position="1"/>
        <end position="203"/>
    </location>
</feature>
<feature type="compositionally biased region" description="Low complexity" evidence="1">
    <location>
        <begin position="120"/>
        <end position="133"/>
    </location>
</feature>
<sequence length="551" mass="59458">MSYDKKAPPLDEQSTFGSQAPFASGPSAPPSHDPYYNVPTDVPPEYTGPSPVTAAPAGAGNPQTYLPPTAPLAPSPGPQHHVPQQHSPYGHIPPGQDPRQQQQQPYYGGVGPSTNYGATSNAASPFPHNNNNFPPHPAPQGYYYDNNGKPYQPVITAPPVPQDPRGYGHGHGRRRRESVSSDSDSDSDHHHRRSPHARRKRKKSGNCCTCCCLTILFIFLYCWYLVKSFAFPNSSCSNTDGHETSVDTMFVQLVPGLNYKYEATEEISGNIVVNESDNWDEKGIRIHVIKRASSNSILNQIVHTLENVNGTSVSRVHLRDTLSKDEKKKIANGQGCLKADVEITYPSLRRHPTSGLLQRLGRLDLSTISGEVSVKFKSAEAGIDAYSLDRLKVAVVNGDLEVSNVVVVNKTKIEIVNGQISANLITAGAVNAGMVNGGTGLTITSEAPSSSRFAKGEGHSGWNPENLDVQASVVNGPISTNHFHGHFALESKVGSTSFTVPDIDRKTTPTNPSGSRTEGWISEDGKEPPLPLPRLIVQAAIGNIKVKVQPN</sequence>
<keyword evidence="2" id="KW-0472">Membrane</keyword>
<evidence type="ECO:0000313" key="3">
    <source>
        <dbReference type="EMBL" id="KAG0278617.1"/>
    </source>
</evidence>
<proteinExistence type="predicted"/>
<feature type="compositionally biased region" description="Basic residues" evidence="1">
    <location>
        <begin position="190"/>
        <end position="203"/>
    </location>
</feature>
<name>A0AAD4DI13_9FUNG</name>
<feature type="compositionally biased region" description="Pro residues" evidence="1">
    <location>
        <begin position="68"/>
        <end position="77"/>
    </location>
</feature>
<keyword evidence="4" id="KW-1185">Reference proteome</keyword>
<keyword evidence="2" id="KW-1133">Transmembrane helix</keyword>
<comment type="caution">
    <text evidence="3">The sequence shown here is derived from an EMBL/GenBank/DDBJ whole genome shotgun (WGS) entry which is preliminary data.</text>
</comment>
<evidence type="ECO:0008006" key="5">
    <source>
        <dbReference type="Google" id="ProtNLM"/>
    </source>
</evidence>
<reference evidence="3" key="1">
    <citation type="journal article" date="2020" name="Fungal Divers.">
        <title>Resolving the Mortierellaceae phylogeny through synthesis of multi-gene phylogenetics and phylogenomics.</title>
        <authorList>
            <person name="Vandepol N."/>
            <person name="Liber J."/>
            <person name="Desiro A."/>
            <person name="Na H."/>
            <person name="Kennedy M."/>
            <person name="Barry K."/>
            <person name="Grigoriev I.V."/>
            <person name="Miller A.N."/>
            <person name="O'Donnell K."/>
            <person name="Stajich J.E."/>
            <person name="Bonito G."/>
        </authorList>
    </citation>
    <scope>NUCLEOTIDE SEQUENCE</scope>
    <source>
        <strain evidence="3">NRRL 28262</strain>
    </source>
</reference>
<feature type="compositionally biased region" description="Low complexity" evidence="1">
    <location>
        <begin position="93"/>
        <end position="107"/>
    </location>
</feature>
<feature type="region of interest" description="Disordered" evidence="1">
    <location>
        <begin position="500"/>
        <end position="529"/>
    </location>
</feature>
<keyword evidence="2" id="KW-0812">Transmembrane</keyword>
<protein>
    <recommendedName>
        <fullName evidence="5">Adhesin domain-containing protein</fullName>
    </recommendedName>
</protein>
<evidence type="ECO:0000256" key="1">
    <source>
        <dbReference type="SAM" id="MobiDB-lite"/>
    </source>
</evidence>
<dbReference type="EMBL" id="JAAAIL010000182">
    <property type="protein sequence ID" value="KAG0278617.1"/>
    <property type="molecule type" value="Genomic_DNA"/>
</dbReference>
<evidence type="ECO:0000256" key="2">
    <source>
        <dbReference type="SAM" id="Phobius"/>
    </source>
</evidence>
<dbReference type="Proteomes" id="UP001194580">
    <property type="component" value="Unassembled WGS sequence"/>
</dbReference>
<organism evidence="3 4">
    <name type="scientific">Linnemannia exigua</name>
    <dbReference type="NCBI Taxonomy" id="604196"/>
    <lineage>
        <taxon>Eukaryota</taxon>
        <taxon>Fungi</taxon>
        <taxon>Fungi incertae sedis</taxon>
        <taxon>Mucoromycota</taxon>
        <taxon>Mortierellomycotina</taxon>
        <taxon>Mortierellomycetes</taxon>
        <taxon>Mortierellales</taxon>
        <taxon>Mortierellaceae</taxon>
        <taxon>Linnemannia</taxon>
    </lineage>
</organism>
<dbReference type="AlphaFoldDB" id="A0AAD4DI13"/>
<evidence type="ECO:0000313" key="4">
    <source>
        <dbReference type="Proteomes" id="UP001194580"/>
    </source>
</evidence>
<accession>A0AAD4DI13</accession>
<gene>
    <name evidence="3" type="ORF">BGZ95_003563</name>
</gene>